<dbReference type="PANTHER" id="PTHR22957:SF333">
    <property type="entry name" value="TBC1 DOMAIN FAMILY MEMBER 25"/>
    <property type="match status" value="1"/>
</dbReference>
<gene>
    <name evidence="4" type="ORF">HERILL_LOCUS9144</name>
</gene>
<name>A0A7R8UTI9_HERIL</name>
<feature type="compositionally biased region" description="Polar residues" evidence="2">
    <location>
        <begin position="784"/>
        <end position="798"/>
    </location>
</feature>
<feature type="region of interest" description="Disordered" evidence="2">
    <location>
        <begin position="583"/>
        <end position="637"/>
    </location>
</feature>
<dbReference type="AlphaFoldDB" id="A0A7R8UTI9"/>
<feature type="compositionally biased region" description="Basic and acidic residues" evidence="2">
    <location>
        <begin position="590"/>
        <end position="603"/>
    </location>
</feature>
<dbReference type="Pfam" id="PF00566">
    <property type="entry name" value="RabGAP-TBC"/>
    <property type="match status" value="1"/>
</dbReference>
<dbReference type="OMA" id="DQEYYPM"/>
<evidence type="ECO:0000313" key="5">
    <source>
        <dbReference type="Proteomes" id="UP000594454"/>
    </source>
</evidence>
<feature type="compositionally biased region" description="Low complexity" evidence="2">
    <location>
        <begin position="605"/>
        <end position="614"/>
    </location>
</feature>
<keyword evidence="5" id="KW-1185">Reference proteome</keyword>
<dbReference type="PANTHER" id="PTHR22957">
    <property type="entry name" value="TBC1 DOMAIN FAMILY MEMBER GTPASE-ACTIVATING PROTEIN"/>
    <property type="match status" value="1"/>
</dbReference>
<feature type="domain" description="Rab-GAP TBC" evidence="3">
    <location>
        <begin position="210"/>
        <end position="420"/>
    </location>
</feature>
<feature type="compositionally biased region" description="Polar residues" evidence="2">
    <location>
        <begin position="691"/>
        <end position="710"/>
    </location>
</feature>
<dbReference type="Gene3D" id="1.10.472.80">
    <property type="entry name" value="Ypt/Rab-GAP domain of gyp1p, domain 3"/>
    <property type="match status" value="1"/>
</dbReference>
<feature type="compositionally biased region" description="Basic and acidic residues" evidence="2">
    <location>
        <begin position="755"/>
        <end position="765"/>
    </location>
</feature>
<proteinExistence type="predicted"/>
<keyword evidence="1" id="KW-0343">GTPase activation</keyword>
<accession>A0A7R8UTI9</accession>
<dbReference type="GO" id="GO:0005096">
    <property type="term" value="F:GTPase activator activity"/>
    <property type="evidence" value="ECO:0007669"/>
    <property type="project" value="UniProtKB-KW"/>
</dbReference>
<feature type="region of interest" description="Disordered" evidence="2">
    <location>
        <begin position="691"/>
        <end position="728"/>
    </location>
</feature>
<dbReference type="OrthoDB" id="10264062at2759"/>
<organism evidence="4 5">
    <name type="scientific">Hermetia illucens</name>
    <name type="common">Black soldier fly</name>
    <dbReference type="NCBI Taxonomy" id="343691"/>
    <lineage>
        <taxon>Eukaryota</taxon>
        <taxon>Metazoa</taxon>
        <taxon>Ecdysozoa</taxon>
        <taxon>Arthropoda</taxon>
        <taxon>Hexapoda</taxon>
        <taxon>Insecta</taxon>
        <taxon>Pterygota</taxon>
        <taxon>Neoptera</taxon>
        <taxon>Endopterygota</taxon>
        <taxon>Diptera</taxon>
        <taxon>Brachycera</taxon>
        <taxon>Stratiomyomorpha</taxon>
        <taxon>Stratiomyidae</taxon>
        <taxon>Hermetiinae</taxon>
        <taxon>Hermetia</taxon>
    </lineage>
</organism>
<dbReference type="FunCoup" id="A0A7R8UTI9">
    <property type="interactions" value="1296"/>
</dbReference>
<protein>
    <recommendedName>
        <fullName evidence="3">Rab-GAP TBC domain-containing protein</fullName>
    </recommendedName>
</protein>
<dbReference type="PROSITE" id="PS50086">
    <property type="entry name" value="TBC_RABGAP"/>
    <property type="match status" value="1"/>
</dbReference>
<dbReference type="EMBL" id="LR899011">
    <property type="protein sequence ID" value="CAD7086365.1"/>
    <property type="molecule type" value="Genomic_DNA"/>
</dbReference>
<dbReference type="InterPro" id="IPR035969">
    <property type="entry name" value="Rab-GAP_TBC_sf"/>
</dbReference>
<dbReference type="Proteomes" id="UP000594454">
    <property type="component" value="Chromosome 3"/>
</dbReference>
<dbReference type="GO" id="GO:0005776">
    <property type="term" value="C:autophagosome"/>
    <property type="evidence" value="ECO:0007669"/>
    <property type="project" value="TreeGrafter"/>
</dbReference>
<dbReference type="InParanoid" id="A0A7R8UTI9"/>
<dbReference type="SMART" id="SM00164">
    <property type="entry name" value="TBC"/>
    <property type="match status" value="1"/>
</dbReference>
<feature type="region of interest" description="Disordered" evidence="2">
    <location>
        <begin position="746"/>
        <end position="807"/>
    </location>
</feature>
<reference evidence="4 5" key="1">
    <citation type="submission" date="2020-11" db="EMBL/GenBank/DDBJ databases">
        <authorList>
            <person name="Wallbank WR R."/>
            <person name="Pardo Diaz C."/>
            <person name="Kozak K."/>
            <person name="Martin S."/>
            <person name="Jiggins C."/>
            <person name="Moest M."/>
            <person name="Warren A I."/>
            <person name="Generalovic N T."/>
            <person name="Byers J.R.P. K."/>
            <person name="Montejo-Kovacevich G."/>
            <person name="Yen C E."/>
        </authorList>
    </citation>
    <scope>NUCLEOTIDE SEQUENCE [LARGE SCALE GENOMIC DNA]</scope>
</reference>
<dbReference type="GO" id="GO:1901096">
    <property type="term" value="P:regulation of autophagosome maturation"/>
    <property type="evidence" value="ECO:0007669"/>
    <property type="project" value="TreeGrafter"/>
</dbReference>
<feature type="region of interest" description="Disordered" evidence="2">
    <location>
        <begin position="1017"/>
        <end position="1040"/>
    </location>
</feature>
<dbReference type="Gene3D" id="1.10.8.270">
    <property type="entry name" value="putative rabgap domain of human tbc1 domain family member 14 like domains"/>
    <property type="match status" value="1"/>
</dbReference>
<evidence type="ECO:0000313" key="4">
    <source>
        <dbReference type="EMBL" id="CAD7086365.1"/>
    </source>
</evidence>
<evidence type="ECO:0000259" key="3">
    <source>
        <dbReference type="PROSITE" id="PS50086"/>
    </source>
</evidence>
<evidence type="ECO:0000256" key="1">
    <source>
        <dbReference type="ARBA" id="ARBA00022468"/>
    </source>
</evidence>
<sequence length="1191" mass="133458">MSGIYGYSREAVRVKVKKCESNASPEWRKFSVDPQITSLEVLYSILAKAFDIRSDFSISYRAFDPSGQETYLGVLSDWDLDAAFLRAHNTSIQTGNEPCLNLRVDIKAFSEAQDWEVNSPATKEISALQQSIDAGQKYVQNMQNKLPGLIMNHMEKTFSMVQRALNLTEEQLPAQPPRPPLCDSEFRNFLDSVGQILYPNELRKVIFAGGIDPSLRRVVWKHILNVYPNGMTGRERMDYMKRKAAEYYRLRDTWRMAVQKGPVIGELAYVTSMVRKDVLRTDRLHPFYAGSDDNQNIASLFNILTTYALNHPSVSYCQGMSDIASPLLVTMGDEAHAYICFCAIMTRLKVNFMLDGIAMTQKFTHLAEALQFYDPEFFEYLKSQQADDLLFCYRWLLLEMKREFAFEDSLRMLEVLWSSIRSEPPAKELDLFEKEFEPPAADVPAPKSPSIIMRTPRENAYTKVCALRRQSSSVSSLSCSPNQSSSPGLFLPLNKLNVAKRMNQSLDENISRNPRVKRVPKSHQSLDETKMLMLMENIAFFKDSSDDQSDSVFENPESDDDIDLPPTANPTIAEQIVFHPTNPFLSDAQEDGKNQNEVDKAELDNSPNIANNNNESPTVSPKRELRANQSGKSLKTKIGGKALFSTSPGNIISKQFSSHKKGGHFKELKEKIAASKKGILASIDKMDNQSVNAAGGNKSNQVLTGGQQTTSEDKDASSQQRKPPNKVKNLNELLNFSSMNKSRISDKLVTSSKANFEKRESIEHSGKHRPLIKLTKNSFDDSDSSTLDGNSVSSTQSHPPGKPPPLQLQLTNIVAQTQMSLDGSSPDDSQDYYPMTTSMTRELRLEMESLDRQVFGDASIIERSKLLQDASEIGYEKLDKDSLDLVEVRESEIVPIAEINDLIVMRNSERKHKVDPLNRISVCSTNTDVFVWENPLHQMSGASSCNFNEVVETNDEEILMKGYVNGSVETEATVITNAMTPDEQQDLEYDGDIVIECSGENMKKSVTPLRLVQQKPNISRLRDDSDSDTTDSWKNQPINPFLPPKSISQELIENTFADTQTMVTSLPAGLDAQLPLQTQSFAPGTRPLGCEEASEANISFSKPSNTILPSPSEFGGGNAFLMFLCLTLLLQHRNFVMKSGMDYNEMAMHFDKMVRKHDVTRVLNQARRMYADYLKTQSAIASAAGDAATKS</sequence>
<feature type="region of interest" description="Disordered" evidence="2">
    <location>
        <begin position="545"/>
        <end position="568"/>
    </location>
</feature>
<dbReference type="FunFam" id="1.10.8.270:FF:000041">
    <property type="entry name" value="TBC1 domain family member 25"/>
    <property type="match status" value="1"/>
</dbReference>
<evidence type="ECO:0000256" key="2">
    <source>
        <dbReference type="SAM" id="MobiDB-lite"/>
    </source>
</evidence>
<dbReference type="SUPFAM" id="SSF47923">
    <property type="entry name" value="Ypt/Rab-GAP domain of gyp1p"/>
    <property type="match status" value="2"/>
</dbReference>
<dbReference type="InterPro" id="IPR000195">
    <property type="entry name" value="Rab-GAP-TBC_dom"/>
</dbReference>